<reference evidence="2 3" key="1">
    <citation type="submission" date="2024-01" db="EMBL/GenBank/DDBJ databases">
        <title>A draft genome for the cacao thread blight pathogen Marasmiellus scandens.</title>
        <authorList>
            <person name="Baruah I.K."/>
            <person name="Leung J."/>
            <person name="Bukari Y."/>
            <person name="Amoako-Attah I."/>
            <person name="Meinhardt L.W."/>
            <person name="Bailey B.A."/>
            <person name="Cohen S.P."/>
        </authorList>
    </citation>
    <scope>NUCLEOTIDE SEQUENCE [LARGE SCALE GENOMIC DNA]</scope>
    <source>
        <strain evidence="2 3">GH-19</strain>
    </source>
</reference>
<organism evidence="2 3">
    <name type="scientific">Marasmiellus scandens</name>
    <dbReference type="NCBI Taxonomy" id="2682957"/>
    <lineage>
        <taxon>Eukaryota</taxon>
        <taxon>Fungi</taxon>
        <taxon>Dikarya</taxon>
        <taxon>Basidiomycota</taxon>
        <taxon>Agaricomycotina</taxon>
        <taxon>Agaricomycetes</taxon>
        <taxon>Agaricomycetidae</taxon>
        <taxon>Agaricales</taxon>
        <taxon>Marasmiineae</taxon>
        <taxon>Omphalotaceae</taxon>
        <taxon>Marasmiellus</taxon>
    </lineage>
</organism>
<feature type="region of interest" description="Disordered" evidence="1">
    <location>
        <begin position="69"/>
        <end position="126"/>
    </location>
</feature>
<accession>A0ABR1J1U7</accession>
<comment type="caution">
    <text evidence="2">The sequence shown here is derived from an EMBL/GenBank/DDBJ whole genome shotgun (WGS) entry which is preliminary data.</text>
</comment>
<evidence type="ECO:0000313" key="2">
    <source>
        <dbReference type="EMBL" id="KAK7447659.1"/>
    </source>
</evidence>
<protein>
    <submittedName>
        <fullName evidence="2">Uncharacterized protein</fullName>
    </submittedName>
</protein>
<dbReference type="EMBL" id="JBANRG010000040">
    <property type="protein sequence ID" value="KAK7447659.1"/>
    <property type="molecule type" value="Genomic_DNA"/>
</dbReference>
<evidence type="ECO:0000256" key="1">
    <source>
        <dbReference type="SAM" id="MobiDB-lite"/>
    </source>
</evidence>
<evidence type="ECO:0000313" key="3">
    <source>
        <dbReference type="Proteomes" id="UP001498398"/>
    </source>
</evidence>
<keyword evidence="3" id="KW-1185">Reference proteome</keyword>
<gene>
    <name evidence="2" type="ORF">VKT23_013915</name>
</gene>
<name>A0ABR1J1U7_9AGAR</name>
<dbReference type="Proteomes" id="UP001498398">
    <property type="component" value="Unassembled WGS sequence"/>
</dbReference>
<feature type="compositionally biased region" description="Acidic residues" evidence="1">
    <location>
        <begin position="76"/>
        <end position="91"/>
    </location>
</feature>
<feature type="region of interest" description="Disordered" evidence="1">
    <location>
        <begin position="1"/>
        <end position="36"/>
    </location>
</feature>
<proteinExistence type="predicted"/>
<sequence>MEVLGALAEDENDKGEKEMLEGVQEEDERSKRKKVRPGGRVLAICDRLTVSLTYQIKRRTMSIIDVDASDTAPIHEDDEETNGDDEADENVPFESSIYPPIPRGQVPAAPSTPRRHFPSSTSTGRMFMTPQPPSQVGTRISLAPRVSLGGDGPHRIKIEKPVWKVRDRTFQLVSDQRHYHWYWPADPVYVGEETLCVEEFRYVFGGIPGIGTTFPMKLPLQSNGLVPESGGVTASFEGILGLKDSWGILEIGMGRVFWGLGWAGYFGDWDGQGILGIGMGRVFWGLGWAGYFGDCG</sequence>